<gene>
    <name evidence="1" type="ORF">XELAEV_18030670mg</name>
</gene>
<accession>A0A974CL65</accession>
<dbReference type="AlphaFoldDB" id="A0A974CL65"/>
<evidence type="ECO:0000313" key="1">
    <source>
        <dbReference type="EMBL" id="OCT75490.1"/>
    </source>
</evidence>
<proteinExistence type="predicted"/>
<evidence type="ECO:0000313" key="2">
    <source>
        <dbReference type="Proteomes" id="UP000694892"/>
    </source>
</evidence>
<protein>
    <submittedName>
        <fullName evidence="1">Uncharacterized protein</fullName>
    </submittedName>
</protein>
<dbReference type="EMBL" id="CM004476">
    <property type="protein sequence ID" value="OCT75490.1"/>
    <property type="molecule type" value="Genomic_DNA"/>
</dbReference>
<organism evidence="1 2">
    <name type="scientific">Xenopus laevis</name>
    <name type="common">African clawed frog</name>
    <dbReference type="NCBI Taxonomy" id="8355"/>
    <lineage>
        <taxon>Eukaryota</taxon>
        <taxon>Metazoa</taxon>
        <taxon>Chordata</taxon>
        <taxon>Craniata</taxon>
        <taxon>Vertebrata</taxon>
        <taxon>Euteleostomi</taxon>
        <taxon>Amphibia</taxon>
        <taxon>Batrachia</taxon>
        <taxon>Anura</taxon>
        <taxon>Pipoidea</taxon>
        <taxon>Pipidae</taxon>
        <taxon>Xenopodinae</taxon>
        <taxon>Xenopus</taxon>
        <taxon>Xenopus</taxon>
    </lineage>
</organism>
<sequence length="87" mass="10258">MMGSGGRWKCYKKCRWIKKGELMGERWGRWWRECNGCSEWVGGIEKVRNEIGCRGVEYGEYQGQVQRRSNILVHFHLAKSDESTMVK</sequence>
<reference evidence="2" key="1">
    <citation type="journal article" date="2016" name="Nature">
        <title>Genome evolution in the allotetraploid frog Xenopus laevis.</title>
        <authorList>
            <person name="Session A.M."/>
            <person name="Uno Y."/>
            <person name="Kwon T."/>
            <person name="Chapman J.A."/>
            <person name="Toyoda A."/>
            <person name="Takahashi S."/>
            <person name="Fukui A."/>
            <person name="Hikosaka A."/>
            <person name="Suzuki A."/>
            <person name="Kondo M."/>
            <person name="van Heeringen S.J."/>
            <person name="Quigley I."/>
            <person name="Heinz S."/>
            <person name="Ogino H."/>
            <person name="Ochi H."/>
            <person name="Hellsten U."/>
            <person name="Lyons J.B."/>
            <person name="Simakov O."/>
            <person name="Putnam N."/>
            <person name="Stites J."/>
            <person name="Kuroki Y."/>
            <person name="Tanaka T."/>
            <person name="Michiue T."/>
            <person name="Watanabe M."/>
            <person name="Bogdanovic O."/>
            <person name="Lister R."/>
            <person name="Georgiou G."/>
            <person name="Paranjpe S.S."/>
            <person name="van Kruijsbergen I."/>
            <person name="Shu S."/>
            <person name="Carlson J."/>
            <person name="Kinoshita T."/>
            <person name="Ohta Y."/>
            <person name="Mawaribuchi S."/>
            <person name="Jenkins J."/>
            <person name="Grimwood J."/>
            <person name="Schmutz J."/>
            <person name="Mitros T."/>
            <person name="Mozaffari S.V."/>
            <person name="Suzuki Y."/>
            <person name="Haramoto Y."/>
            <person name="Yamamoto T.S."/>
            <person name="Takagi C."/>
            <person name="Heald R."/>
            <person name="Miller K."/>
            <person name="Haudenschild C."/>
            <person name="Kitzman J."/>
            <person name="Nakayama T."/>
            <person name="Izutsu Y."/>
            <person name="Robert J."/>
            <person name="Fortriede J."/>
            <person name="Burns K."/>
            <person name="Lotay V."/>
            <person name="Karimi K."/>
            <person name="Yasuoka Y."/>
            <person name="Dichmann D.S."/>
            <person name="Flajnik M.F."/>
            <person name="Houston D.W."/>
            <person name="Shendure J."/>
            <person name="DuPasquier L."/>
            <person name="Vize P.D."/>
            <person name="Zorn A.M."/>
            <person name="Ito M."/>
            <person name="Marcotte E.M."/>
            <person name="Wallingford J.B."/>
            <person name="Ito Y."/>
            <person name="Asashima M."/>
            <person name="Ueno N."/>
            <person name="Matsuda Y."/>
            <person name="Veenstra G.J."/>
            <person name="Fujiyama A."/>
            <person name="Harland R.M."/>
            <person name="Taira M."/>
            <person name="Rokhsar D.S."/>
        </authorList>
    </citation>
    <scope>NUCLEOTIDE SEQUENCE [LARGE SCALE GENOMIC DNA]</scope>
    <source>
        <strain evidence="2">J</strain>
    </source>
</reference>
<dbReference type="Proteomes" id="UP000694892">
    <property type="component" value="Chromosome 6L"/>
</dbReference>
<name>A0A974CL65_XENLA</name>